<name>A0A9W9UN88_PENBR</name>
<evidence type="ECO:0000313" key="5">
    <source>
        <dbReference type="Proteomes" id="UP001147695"/>
    </source>
</evidence>
<feature type="compositionally biased region" description="Low complexity" evidence="1">
    <location>
        <begin position="238"/>
        <end position="251"/>
    </location>
</feature>
<reference evidence="4" key="2">
    <citation type="journal article" date="2023" name="IMA Fungus">
        <title>Comparative genomic study of the Penicillium genus elucidates a diverse pangenome and 15 lateral gene transfer events.</title>
        <authorList>
            <person name="Petersen C."/>
            <person name="Sorensen T."/>
            <person name="Nielsen M.R."/>
            <person name="Sondergaard T.E."/>
            <person name="Sorensen J.L."/>
            <person name="Fitzpatrick D.A."/>
            <person name="Frisvad J.C."/>
            <person name="Nielsen K.L."/>
        </authorList>
    </citation>
    <scope>NUCLEOTIDE SEQUENCE</scope>
    <source>
        <strain evidence="4">IBT 35673</strain>
    </source>
</reference>
<feature type="compositionally biased region" description="Low complexity" evidence="1">
    <location>
        <begin position="211"/>
        <end position="230"/>
    </location>
</feature>
<dbReference type="AlphaFoldDB" id="A0A9W9UN88"/>
<proteinExistence type="predicted"/>
<evidence type="ECO:0000259" key="2">
    <source>
        <dbReference type="Pfam" id="PF23074"/>
    </source>
</evidence>
<dbReference type="InterPro" id="IPR057082">
    <property type="entry name" value="PH_C"/>
</dbReference>
<dbReference type="Pfam" id="PF23074">
    <property type="entry name" value="PH_FT_N"/>
    <property type="match status" value="1"/>
</dbReference>
<organism evidence="4 5">
    <name type="scientific">Penicillium brevicompactum</name>
    <dbReference type="NCBI Taxonomy" id="5074"/>
    <lineage>
        <taxon>Eukaryota</taxon>
        <taxon>Fungi</taxon>
        <taxon>Dikarya</taxon>
        <taxon>Ascomycota</taxon>
        <taxon>Pezizomycotina</taxon>
        <taxon>Eurotiomycetes</taxon>
        <taxon>Eurotiomycetidae</taxon>
        <taxon>Eurotiales</taxon>
        <taxon>Aspergillaceae</taxon>
        <taxon>Penicillium</taxon>
    </lineage>
</organism>
<dbReference type="Pfam" id="PF23076">
    <property type="entry name" value="PH_FT_C"/>
    <property type="match status" value="1"/>
</dbReference>
<feature type="region of interest" description="Disordered" evidence="1">
    <location>
        <begin position="171"/>
        <end position="256"/>
    </location>
</feature>
<evidence type="ECO:0000259" key="3">
    <source>
        <dbReference type="Pfam" id="PF23076"/>
    </source>
</evidence>
<evidence type="ECO:0000313" key="4">
    <source>
        <dbReference type="EMBL" id="KAJ5351087.1"/>
    </source>
</evidence>
<feature type="domain" description="PH" evidence="3">
    <location>
        <begin position="431"/>
        <end position="528"/>
    </location>
</feature>
<dbReference type="EMBL" id="JAPZBQ010000001">
    <property type="protein sequence ID" value="KAJ5351087.1"/>
    <property type="molecule type" value="Genomic_DNA"/>
</dbReference>
<dbReference type="InterPro" id="IPR057081">
    <property type="entry name" value="PH_N"/>
</dbReference>
<sequence length="532" mass="60348">MSLGSSADDAEGVAVCFHAFRAPLPEHTAEVTSIISDLYAISASLSNLEDLDRDLRYRRNFRLYSDQLSLTLASLKYTLDDILAFLHNLDYDDSPTAYKRVWVGLKDHFWVEAQAPLATRLVKYKTILREIGDLVKEDMPDPHSLSGASTSLKNLFNAQVVDVRERVNRVPLRRNPSFSGSAEPVSPGSDRRPGRPRRTSSYERVRPAHMSPRSPTSPSTGTFSDFLPSVPDVPPSPMTSTTSGTTGTSRSANTDSLRNHWAKEVFRLYTSHPLPTTSRRSNCQGEPYPDAKETLLGRGFEELSVYRPECDSNIRVSFYIRKRDSHTRILCKVPHRAKSSDYYTLPLDSVEIIRDGSCLKLFRRRRNGVELILWTQLKFKTMEGNISLLQPSAHHHMVGFHHTVCALRAQDLTCDSEGSRFQDYELDGEKERYGGQIDDDGYPHALRIYEDRVIKTPVWSAFITHNLPNSRWIRLEGSQTVVMRNVKPVIFMSADDYRSPQNRNGSLVVTFKSVSDAADFMDVIKELSQKRR</sequence>
<accession>A0A9W9UN88</accession>
<evidence type="ECO:0000256" key="1">
    <source>
        <dbReference type="SAM" id="MobiDB-lite"/>
    </source>
</evidence>
<gene>
    <name evidence="4" type="ORF">N7452_000061</name>
</gene>
<reference evidence="4" key="1">
    <citation type="submission" date="2022-12" db="EMBL/GenBank/DDBJ databases">
        <authorList>
            <person name="Petersen C."/>
        </authorList>
    </citation>
    <scope>NUCLEOTIDE SEQUENCE</scope>
    <source>
        <strain evidence="4">IBT 35673</strain>
    </source>
</reference>
<dbReference type="Proteomes" id="UP001147695">
    <property type="component" value="Unassembled WGS sequence"/>
</dbReference>
<comment type="caution">
    <text evidence="4">The sequence shown here is derived from an EMBL/GenBank/DDBJ whole genome shotgun (WGS) entry which is preliminary data.</text>
</comment>
<feature type="domain" description="PH" evidence="2">
    <location>
        <begin position="290"/>
        <end position="429"/>
    </location>
</feature>
<protein>
    <submittedName>
        <fullName evidence="4">Uncharacterized protein</fullName>
    </submittedName>
</protein>